<gene>
    <name evidence="1" type="ORF">FJR47_07355</name>
</gene>
<keyword evidence="2" id="KW-1185">Reference proteome</keyword>
<evidence type="ECO:0000313" key="2">
    <source>
        <dbReference type="Proteomes" id="UP000326061"/>
    </source>
</evidence>
<dbReference type="Proteomes" id="UP000326061">
    <property type="component" value="Chromosome"/>
</dbReference>
<dbReference type="AlphaFoldDB" id="A0AAJ4A4E1"/>
<sequence length="118" mass="13196">MPHIVLENINKARDAFNAVQPFANKIEGGMLKVMDKYINANEQTVLIDSLAIENGKNQNFFVQLSQKKSSLTVRLLPLTDPQKTDGVKIIMAHIAKQIKDTDPNISYGKNNLADFLID</sequence>
<proteinExistence type="predicted"/>
<dbReference type="EMBL" id="CP041166">
    <property type="protein sequence ID" value="QFR43736.1"/>
    <property type="molecule type" value="Genomic_DNA"/>
</dbReference>
<name>A0AAJ4A4E1_9BACT</name>
<evidence type="ECO:0000313" key="1">
    <source>
        <dbReference type="EMBL" id="QFR43736.1"/>
    </source>
</evidence>
<reference evidence="2" key="1">
    <citation type="submission" date="2019-06" db="EMBL/GenBank/DDBJ databases">
        <title>Sulfurimonas gotlandica sp. nov., a chemoautotrophic and psychrotolerant epsilonproteobacterium isolated from a pelagic redoxcline, and an emended description of the genus Sulfurimonas.</title>
        <authorList>
            <person name="Wang S."/>
            <person name="Jiang L."/>
            <person name="Shao Z."/>
        </authorList>
    </citation>
    <scope>NUCLEOTIDE SEQUENCE [LARGE SCALE GENOMIC DNA]</scope>
    <source>
        <strain evidence="2">1-1N</strain>
    </source>
</reference>
<protein>
    <submittedName>
        <fullName evidence="1">Uncharacterized protein</fullName>
    </submittedName>
</protein>
<dbReference type="RefSeq" id="WP_152299797.1">
    <property type="nucleotide sequence ID" value="NZ_CP041166.1"/>
</dbReference>
<dbReference type="KEGG" id="suln:FJR47_07355"/>
<accession>A0AAJ4A4E1</accession>
<organism evidence="1 2">
    <name type="scientific">Sulfurimonas xiamenensis</name>
    <dbReference type="NCBI Taxonomy" id="2590021"/>
    <lineage>
        <taxon>Bacteria</taxon>
        <taxon>Pseudomonadati</taxon>
        <taxon>Campylobacterota</taxon>
        <taxon>Epsilonproteobacteria</taxon>
        <taxon>Campylobacterales</taxon>
        <taxon>Sulfurimonadaceae</taxon>
        <taxon>Sulfurimonas</taxon>
    </lineage>
</organism>